<dbReference type="InterPro" id="IPR058792">
    <property type="entry name" value="Beta-barrel_RND_2"/>
</dbReference>
<dbReference type="EMBL" id="JAPOHD010000057">
    <property type="protein sequence ID" value="MCY1722446.1"/>
    <property type="molecule type" value="Genomic_DNA"/>
</dbReference>
<dbReference type="NCBIfam" id="TIGR01730">
    <property type="entry name" value="RND_mfp"/>
    <property type="match status" value="1"/>
</dbReference>
<name>A0A9X3J8D4_9BACT</name>
<accession>A0A9X3J8D4</accession>
<dbReference type="Pfam" id="PF25967">
    <property type="entry name" value="RND-MFP_C"/>
    <property type="match status" value="1"/>
</dbReference>
<feature type="signal peptide" evidence="2">
    <location>
        <begin position="1"/>
        <end position="21"/>
    </location>
</feature>
<evidence type="ECO:0000313" key="5">
    <source>
        <dbReference type="EMBL" id="MCY1722446.1"/>
    </source>
</evidence>
<evidence type="ECO:0000256" key="1">
    <source>
        <dbReference type="ARBA" id="ARBA00009477"/>
    </source>
</evidence>
<gene>
    <name evidence="5" type="ORF">OU798_19005</name>
</gene>
<evidence type="ECO:0000313" key="6">
    <source>
        <dbReference type="Proteomes" id="UP001145087"/>
    </source>
</evidence>
<keyword evidence="2" id="KW-0732">Signal</keyword>
<feature type="domain" description="CusB-like beta-barrel" evidence="3">
    <location>
        <begin position="202"/>
        <end position="274"/>
    </location>
</feature>
<dbReference type="Gene3D" id="2.40.50.100">
    <property type="match status" value="1"/>
</dbReference>
<protein>
    <submittedName>
        <fullName evidence="5">Efflux RND transporter periplasmic adaptor subunit</fullName>
    </submittedName>
</protein>
<dbReference type="PANTHER" id="PTHR30469">
    <property type="entry name" value="MULTIDRUG RESISTANCE PROTEIN MDTA"/>
    <property type="match status" value="1"/>
</dbReference>
<keyword evidence="6" id="KW-1185">Reference proteome</keyword>
<dbReference type="Gene3D" id="2.40.30.170">
    <property type="match status" value="1"/>
</dbReference>
<organism evidence="5 6">
    <name type="scientific">Draconibacterium aestuarii</name>
    <dbReference type="NCBI Taxonomy" id="2998507"/>
    <lineage>
        <taxon>Bacteria</taxon>
        <taxon>Pseudomonadati</taxon>
        <taxon>Bacteroidota</taxon>
        <taxon>Bacteroidia</taxon>
        <taxon>Marinilabiliales</taxon>
        <taxon>Prolixibacteraceae</taxon>
        <taxon>Draconibacterium</taxon>
    </lineage>
</organism>
<dbReference type="InterPro" id="IPR058627">
    <property type="entry name" value="MdtA-like_C"/>
</dbReference>
<dbReference type="Gene3D" id="2.40.420.20">
    <property type="match status" value="1"/>
</dbReference>
<reference evidence="5" key="1">
    <citation type="submission" date="2022-11" db="EMBL/GenBank/DDBJ databases">
        <title>Marilongibacter aestuarii gen. nov., sp. nov., isolated from tidal flat sediment.</title>
        <authorList>
            <person name="Jiayan W."/>
        </authorList>
    </citation>
    <scope>NUCLEOTIDE SEQUENCE</scope>
    <source>
        <strain evidence="5">Z1-6</strain>
    </source>
</reference>
<dbReference type="SUPFAM" id="SSF111369">
    <property type="entry name" value="HlyD-like secretion proteins"/>
    <property type="match status" value="1"/>
</dbReference>
<dbReference type="AlphaFoldDB" id="A0A9X3J8D4"/>
<dbReference type="Proteomes" id="UP001145087">
    <property type="component" value="Unassembled WGS sequence"/>
</dbReference>
<dbReference type="GO" id="GO:1990281">
    <property type="term" value="C:efflux pump complex"/>
    <property type="evidence" value="ECO:0007669"/>
    <property type="project" value="TreeGrafter"/>
</dbReference>
<evidence type="ECO:0000256" key="2">
    <source>
        <dbReference type="SAM" id="SignalP"/>
    </source>
</evidence>
<evidence type="ECO:0000259" key="3">
    <source>
        <dbReference type="Pfam" id="PF25954"/>
    </source>
</evidence>
<dbReference type="GO" id="GO:0015562">
    <property type="term" value="F:efflux transmembrane transporter activity"/>
    <property type="evidence" value="ECO:0007669"/>
    <property type="project" value="TreeGrafter"/>
</dbReference>
<evidence type="ECO:0000259" key="4">
    <source>
        <dbReference type="Pfam" id="PF25967"/>
    </source>
</evidence>
<dbReference type="PROSITE" id="PS51257">
    <property type="entry name" value="PROKAR_LIPOPROTEIN"/>
    <property type="match status" value="1"/>
</dbReference>
<proteinExistence type="inferred from homology"/>
<dbReference type="RefSeq" id="WP_343334772.1">
    <property type="nucleotide sequence ID" value="NZ_JAPOHD010000057.1"/>
</dbReference>
<feature type="domain" description="Multidrug resistance protein MdtA-like C-terminal permuted SH3" evidence="4">
    <location>
        <begin position="282"/>
        <end position="339"/>
    </location>
</feature>
<dbReference type="FunFam" id="2.40.30.170:FF:000010">
    <property type="entry name" value="Efflux RND transporter periplasmic adaptor subunit"/>
    <property type="match status" value="1"/>
</dbReference>
<dbReference type="InterPro" id="IPR006143">
    <property type="entry name" value="RND_pump_MFP"/>
</dbReference>
<sequence>MKNIKLLILVAVVAAAFSCNNQQSSEATDLAVPVSVENVKLRSIQQFINTTGTAKARSETELFSEIAGDYKLQINPKTGRKFKLGDHVQAGQVIIKFEDEEYVNGISLESKKLNLEISEQEYEKQKSLYEKGGVTLRELRNSEVSKIDTKNSYEGAKIQIAKMQIVAPFSGVITDLPYYTEGVRISSGQSMVSLMSYDKMYVEINLPEKNISEVKVGQEVVITNYTLTEDTLTGHVTELSPVISTETRTFAGKLQIDNPELKLRPGMFVKADIITAQKDSTVVIPKDIILSGSRGKYVFVVGRNSAAEDRRITTGISNQDEIEVLEGLSANDRLIIKGFETLRDHSKVKVIL</sequence>
<dbReference type="Pfam" id="PF25954">
    <property type="entry name" value="Beta-barrel_RND_2"/>
    <property type="match status" value="1"/>
</dbReference>
<dbReference type="Gene3D" id="1.10.287.470">
    <property type="entry name" value="Helix hairpin bin"/>
    <property type="match status" value="1"/>
</dbReference>
<comment type="similarity">
    <text evidence="1">Belongs to the membrane fusion protein (MFP) (TC 8.A.1) family.</text>
</comment>
<comment type="caution">
    <text evidence="5">The sequence shown here is derived from an EMBL/GenBank/DDBJ whole genome shotgun (WGS) entry which is preliminary data.</text>
</comment>
<feature type="chain" id="PRO_5040977021" evidence="2">
    <location>
        <begin position="22"/>
        <end position="352"/>
    </location>
</feature>